<evidence type="ECO:0000256" key="1">
    <source>
        <dbReference type="ARBA" id="ARBA00023002"/>
    </source>
</evidence>
<evidence type="ECO:0000313" key="3">
    <source>
        <dbReference type="Proteomes" id="UP000030653"/>
    </source>
</evidence>
<dbReference type="GO" id="GO:0050660">
    <property type="term" value="F:flavin adenine dinucleotide binding"/>
    <property type="evidence" value="ECO:0007669"/>
    <property type="project" value="TreeGrafter"/>
</dbReference>
<sequence>MASAFVPVPVPILGAPLDPSSIDEDSVAQDWLARFSDALASIASTDSSLSRFFVSSCDAWWKDHLALTWAHRTARCMSTIDTLFGKAIESRKPREFQLVSATVISMGPQIGYIQVMFKFTTTVAKCSGIVKLVPEQGEWKAWTIFTKMDDLLDHTRDLSKLDSPDKTTEVPNEVEVLIFGAGQAGLQVAANLRALGMSTLVVERGDRVGDHWRGRYDTLRLHLSKDYSELSLMLAISSHSFPTGQLAYRPWPADFPYYPSLYEVADGLESYSKSTHLNILTSSCAIQATYSEEAHKWTVDILSQDGTKKKMYADQLVFATGVNGATPSVPYVAGEADYQGTVIHSSAYKDASHWKNKKAIVIGAAASGHDIAQDLCNNGTEVTLVQRSPTMVLSISDVKAFYGRVFRPDGPPLEIADLIWESTPIPVSRTLSRRALKSEALDKKYEALRKAGFLVADLDPMDAVYNRGGGHYIDVGGSDLIIDGKIKMKAGVPITHFTTDGLAFDDGTTLDADLVVFATGYNLQSMSQAARKIVGDEIGTKLKDVWGLDAENHLRAMHRNSGHPRLWYAGGDFGMSRYYAKILALQVLATAKGLLTNRLED</sequence>
<dbReference type="GeneID" id="63685583"/>
<dbReference type="Gene3D" id="3.50.50.60">
    <property type="entry name" value="FAD/NAD(P)-binding domain"/>
    <property type="match status" value="1"/>
</dbReference>
<dbReference type="AlphaFoldDB" id="M5FTG0"/>
<dbReference type="Proteomes" id="UP000030653">
    <property type="component" value="Unassembled WGS sequence"/>
</dbReference>
<name>M5FTG0_DACPD</name>
<dbReference type="Pfam" id="PF13738">
    <property type="entry name" value="Pyr_redox_3"/>
    <property type="match status" value="1"/>
</dbReference>
<keyword evidence="3" id="KW-1185">Reference proteome</keyword>
<dbReference type="OrthoDB" id="74360at2759"/>
<dbReference type="PRINTS" id="PR00411">
    <property type="entry name" value="PNDRDTASEI"/>
</dbReference>
<dbReference type="OMA" id="TINGAYK"/>
<dbReference type="PANTHER" id="PTHR43539">
    <property type="entry name" value="FLAVIN-BINDING MONOOXYGENASE-LIKE PROTEIN (AFU_ORTHOLOGUE AFUA_4G09220)"/>
    <property type="match status" value="1"/>
</dbReference>
<dbReference type="HOGENOM" id="CLU_015676_1_0_1"/>
<organism evidence="2 3">
    <name type="scientific">Dacryopinax primogenitus (strain DJM 731)</name>
    <name type="common">Brown rot fungus</name>
    <dbReference type="NCBI Taxonomy" id="1858805"/>
    <lineage>
        <taxon>Eukaryota</taxon>
        <taxon>Fungi</taxon>
        <taxon>Dikarya</taxon>
        <taxon>Basidiomycota</taxon>
        <taxon>Agaricomycotina</taxon>
        <taxon>Dacrymycetes</taxon>
        <taxon>Dacrymycetales</taxon>
        <taxon>Dacrymycetaceae</taxon>
        <taxon>Dacryopinax</taxon>
    </lineage>
</organism>
<proteinExistence type="predicted"/>
<dbReference type="InterPro" id="IPR050982">
    <property type="entry name" value="Auxin_biosynth/cation_transpt"/>
</dbReference>
<dbReference type="InterPro" id="IPR036188">
    <property type="entry name" value="FAD/NAD-bd_sf"/>
</dbReference>
<dbReference type="PANTHER" id="PTHR43539:SF68">
    <property type="entry name" value="FLAVIN-BINDING MONOOXYGENASE-LIKE PROTEIN (AFU_ORTHOLOGUE AFUA_4G09220)"/>
    <property type="match status" value="1"/>
</dbReference>
<protein>
    <submittedName>
        <fullName evidence="2">FAD/NADP-binding domain-containing protein</fullName>
    </submittedName>
</protein>
<dbReference type="SUPFAM" id="SSF51905">
    <property type="entry name" value="FAD/NAD(P)-binding domain"/>
    <property type="match status" value="1"/>
</dbReference>
<evidence type="ECO:0000313" key="2">
    <source>
        <dbReference type="EMBL" id="EJT99353.1"/>
    </source>
</evidence>
<dbReference type="EMBL" id="JH795870">
    <property type="protein sequence ID" value="EJT99353.1"/>
    <property type="molecule type" value="Genomic_DNA"/>
</dbReference>
<dbReference type="GO" id="GO:0004497">
    <property type="term" value="F:monooxygenase activity"/>
    <property type="evidence" value="ECO:0007669"/>
    <property type="project" value="TreeGrafter"/>
</dbReference>
<reference evidence="2 3" key="1">
    <citation type="journal article" date="2012" name="Science">
        <title>The Paleozoic origin of enzymatic lignin decomposition reconstructed from 31 fungal genomes.</title>
        <authorList>
            <person name="Floudas D."/>
            <person name="Binder M."/>
            <person name="Riley R."/>
            <person name="Barry K."/>
            <person name="Blanchette R.A."/>
            <person name="Henrissat B."/>
            <person name="Martinez A.T."/>
            <person name="Otillar R."/>
            <person name="Spatafora J.W."/>
            <person name="Yadav J.S."/>
            <person name="Aerts A."/>
            <person name="Benoit I."/>
            <person name="Boyd A."/>
            <person name="Carlson A."/>
            <person name="Copeland A."/>
            <person name="Coutinho P.M."/>
            <person name="de Vries R.P."/>
            <person name="Ferreira P."/>
            <person name="Findley K."/>
            <person name="Foster B."/>
            <person name="Gaskell J."/>
            <person name="Glotzer D."/>
            <person name="Gorecki P."/>
            <person name="Heitman J."/>
            <person name="Hesse C."/>
            <person name="Hori C."/>
            <person name="Igarashi K."/>
            <person name="Jurgens J.A."/>
            <person name="Kallen N."/>
            <person name="Kersten P."/>
            <person name="Kohler A."/>
            <person name="Kuees U."/>
            <person name="Kumar T.K.A."/>
            <person name="Kuo A."/>
            <person name="LaButti K."/>
            <person name="Larrondo L.F."/>
            <person name="Lindquist E."/>
            <person name="Ling A."/>
            <person name="Lombard V."/>
            <person name="Lucas S."/>
            <person name="Lundell T."/>
            <person name="Martin R."/>
            <person name="McLaughlin D.J."/>
            <person name="Morgenstern I."/>
            <person name="Morin E."/>
            <person name="Murat C."/>
            <person name="Nagy L.G."/>
            <person name="Nolan M."/>
            <person name="Ohm R.A."/>
            <person name="Patyshakuliyeva A."/>
            <person name="Rokas A."/>
            <person name="Ruiz-Duenas F.J."/>
            <person name="Sabat G."/>
            <person name="Salamov A."/>
            <person name="Samejima M."/>
            <person name="Schmutz J."/>
            <person name="Slot J.C."/>
            <person name="St John F."/>
            <person name="Stenlid J."/>
            <person name="Sun H."/>
            <person name="Sun S."/>
            <person name="Syed K."/>
            <person name="Tsang A."/>
            <person name="Wiebenga A."/>
            <person name="Young D."/>
            <person name="Pisabarro A."/>
            <person name="Eastwood D.C."/>
            <person name="Martin F."/>
            <person name="Cullen D."/>
            <person name="Grigoriev I.V."/>
            <person name="Hibbett D.S."/>
        </authorList>
    </citation>
    <scope>NUCLEOTIDE SEQUENCE [LARGE SCALE GENOMIC DNA]</scope>
    <source>
        <strain evidence="2 3">DJM-731 SS1</strain>
    </source>
</reference>
<dbReference type="STRING" id="1858805.M5FTG0"/>
<dbReference type="RefSeq" id="XP_040626251.1">
    <property type="nucleotide sequence ID" value="XM_040770521.1"/>
</dbReference>
<accession>M5FTG0</accession>
<gene>
    <name evidence="2" type="ORF">DACRYDRAFT_118088</name>
</gene>
<keyword evidence="1" id="KW-0560">Oxidoreductase</keyword>